<sequence>MPTFSTLTFEEHVVIWAAVDLPTLLVLRSCSHNALTVVGEVLRASVSLLCRQFLDDTAAFLQELSHCRGVIGGQVAVRFMLRDLPFVPESLEVYVPPDVHLEMQRHLLDTHHMTLLVSFDSPENADEAWLADHALHYTDVLRTQQGRTIILHRCSEAEPLAAVACAPTSAEVTYVSPEGFGTAYPALLFQHRALVADWAHDDRNIGALLDWRRRRGIDLRMAARVWPEYRGMYCAAAKWVCHTQPRTFTDGGALAVRFSPLQGPREESTVMWRLDGRPCGGSCLHVEDAHGQKLYKYTILVEDGEEYRWSYQHRFVL</sequence>
<accession>A0A5C3P7E6</accession>
<reference evidence="1 2" key="1">
    <citation type="journal article" date="2019" name="Nat. Ecol. Evol.">
        <title>Megaphylogeny resolves global patterns of mushroom evolution.</title>
        <authorList>
            <person name="Varga T."/>
            <person name="Krizsan K."/>
            <person name="Foldi C."/>
            <person name="Dima B."/>
            <person name="Sanchez-Garcia M."/>
            <person name="Sanchez-Ramirez S."/>
            <person name="Szollosi G.J."/>
            <person name="Szarkandi J.G."/>
            <person name="Papp V."/>
            <person name="Albert L."/>
            <person name="Andreopoulos W."/>
            <person name="Angelini C."/>
            <person name="Antonin V."/>
            <person name="Barry K.W."/>
            <person name="Bougher N.L."/>
            <person name="Buchanan P."/>
            <person name="Buyck B."/>
            <person name="Bense V."/>
            <person name="Catcheside P."/>
            <person name="Chovatia M."/>
            <person name="Cooper J."/>
            <person name="Damon W."/>
            <person name="Desjardin D."/>
            <person name="Finy P."/>
            <person name="Geml J."/>
            <person name="Haridas S."/>
            <person name="Hughes K."/>
            <person name="Justo A."/>
            <person name="Karasinski D."/>
            <person name="Kautmanova I."/>
            <person name="Kiss B."/>
            <person name="Kocsube S."/>
            <person name="Kotiranta H."/>
            <person name="LaButti K.M."/>
            <person name="Lechner B.E."/>
            <person name="Liimatainen K."/>
            <person name="Lipzen A."/>
            <person name="Lukacs Z."/>
            <person name="Mihaltcheva S."/>
            <person name="Morgado L.N."/>
            <person name="Niskanen T."/>
            <person name="Noordeloos M.E."/>
            <person name="Ohm R.A."/>
            <person name="Ortiz-Santana B."/>
            <person name="Ovrebo C."/>
            <person name="Racz N."/>
            <person name="Riley R."/>
            <person name="Savchenko A."/>
            <person name="Shiryaev A."/>
            <person name="Soop K."/>
            <person name="Spirin V."/>
            <person name="Szebenyi C."/>
            <person name="Tomsovsky M."/>
            <person name="Tulloss R.E."/>
            <person name="Uehling J."/>
            <person name="Grigoriev I.V."/>
            <person name="Vagvolgyi C."/>
            <person name="Papp T."/>
            <person name="Martin F.M."/>
            <person name="Miettinen O."/>
            <person name="Hibbett D.S."/>
            <person name="Nagy L.G."/>
        </authorList>
    </citation>
    <scope>NUCLEOTIDE SEQUENCE [LARGE SCALE GENOMIC DNA]</scope>
    <source>
        <strain evidence="1 2">HHB13444</strain>
    </source>
</reference>
<dbReference type="Proteomes" id="UP000308197">
    <property type="component" value="Unassembled WGS sequence"/>
</dbReference>
<gene>
    <name evidence="1" type="ORF">K466DRAFT_601393</name>
</gene>
<evidence type="ECO:0000313" key="2">
    <source>
        <dbReference type="Proteomes" id="UP000308197"/>
    </source>
</evidence>
<keyword evidence="2" id="KW-1185">Reference proteome</keyword>
<organism evidence="1 2">
    <name type="scientific">Polyporus arcularius HHB13444</name>
    <dbReference type="NCBI Taxonomy" id="1314778"/>
    <lineage>
        <taxon>Eukaryota</taxon>
        <taxon>Fungi</taxon>
        <taxon>Dikarya</taxon>
        <taxon>Basidiomycota</taxon>
        <taxon>Agaricomycotina</taxon>
        <taxon>Agaricomycetes</taxon>
        <taxon>Polyporales</taxon>
        <taxon>Polyporaceae</taxon>
        <taxon>Polyporus</taxon>
    </lineage>
</organism>
<name>A0A5C3P7E6_9APHY</name>
<evidence type="ECO:0000313" key="1">
    <source>
        <dbReference type="EMBL" id="TFK85192.1"/>
    </source>
</evidence>
<protein>
    <submittedName>
        <fullName evidence="1">Uncharacterized protein</fullName>
    </submittedName>
</protein>
<dbReference type="EMBL" id="ML211268">
    <property type="protein sequence ID" value="TFK85192.1"/>
    <property type="molecule type" value="Genomic_DNA"/>
</dbReference>
<dbReference type="AlphaFoldDB" id="A0A5C3P7E6"/>
<dbReference type="InParanoid" id="A0A5C3P7E6"/>
<proteinExistence type="predicted"/>